<keyword evidence="1" id="KW-0175">Coiled coil</keyword>
<accession>F4A368</accession>
<dbReference type="HOGENOM" id="CLU_616488_0_0_9"/>
<protein>
    <submittedName>
        <fullName evidence="2">Uncharacterized protein</fullName>
    </submittedName>
</protein>
<dbReference type="SUPFAM" id="SSF89372">
    <property type="entry name" value="Fucose-specific lectin"/>
    <property type="match status" value="1"/>
</dbReference>
<dbReference type="OrthoDB" id="1706352at2"/>
<organism evidence="2 3">
    <name type="scientific">Mahella australiensis (strain DSM 15567 / CIP 107919 / 50-1 BON)</name>
    <dbReference type="NCBI Taxonomy" id="697281"/>
    <lineage>
        <taxon>Bacteria</taxon>
        <taxon>Bacillati</taxon>
        <taxon>Bacillota</taxon>
        <taxon>Clostridia</taxon>
        <taxon>Thermoanaerobacterales</taxon>
        <taxon>Thermoanaerobacterales Family IV. Incertae Sedis</taxon>
        <taxon>Mahella</taxon>
    </lineage>
</organism>
<reference evidence="3" key="1">
    <citation type="submission" date="2010-11" db="EMBL/GenBank/DDBJ databases">
        <title>The complete genome of Mahella australiensis DSM 15567.</title>
        <authorList>
            <consortium name="US DOE Joint Genome Institute (JGI-PGF)"/>
            <person name="Lucas S."/>
            <person name="Copeland A."/>
            <person name="Lapidus A."/>
            <person name="Bruce D."/>
            <person name="Goodwin L."/>
            <person name="Pitluck S."/>
            <person name="Kyrpides N."/>
            <person name="Mavromatis K."/>
            <person name="Pagani I."/>
            <person name="Ivanova N."/>
            <person name="Teshima H."/>
            <person name="Brettin T."/>
            <person name="Detter J.C."/>
            <person name="Han C."/>
            <person name="Tapia R."/>
            <person name="Land M."/>
            <person name="Hauser L."/>
            <person name="Markowitz V."/>
            <person name="Cheng J.-F."/>
            <person name="Hugenholtz P."/>
            <person name="Woyke T."/>
            <person name="Wu D."/>
            <person name="Spring S."/>
            <person name="Pukall R."/>
            <person name="Steenblock K."/>
            <person name="Schneider S."/>
            <person name="Klenk H.-P."/>
            <person name="Eisen J.A."/>
        </authorList>
    </citation>
    <scope>NUCLEOTIDE SEQUENCE [LARGE SCALE GENOMIC DNA]</scope>
    <source>
        <strain evidence="3">DSM 15567 / CIP 107919 / 50-1 BON</strain>
    </source>
</reference>
<evidence type="ECO:0000313" key="3">
    <source>
        <dbReference type="Proteomes" id="UP000008457"/>
    </source>
</evidence>
<dbReference type="RefSeq" id="WP_013780731.1">
    <property type="nucleotide sequence ID" value="NC_015520.1"/>
</dbReference>
<reference evidence="2 3" key="2">
    <citation type="journal article" date="2011" name="Stand. Genomic Sci.">
        <title>Complete genome sequence of Mahella australiensis type strain (50-1 BON).</title>
        <authorList>
            <person name="Sikorski J."/>
            <person name="Teshima H."/>
            <person name="Nolan M."/>
            <person name="Lucas S."/>
            <person name="Hammon N."/>
            <person name="Deshpande S."/>
            <person name="Cheng J.F."/>
            <person name="Pitluck S."/>
            <person name="Liolios K."/>
            <person name="Pagani I."/>
            <person name="Ivanova N."/>
            <person name="Huntemann M."/>
            <person name="Mavromatis K."/>
            <person name="Ovchinikova G."/>
            <person name="Pati A."/>
            <person name="Tapia R."/>
            <person name="Han C."/>
            <person name="Goodwin L."/>
            <person name="Chen A."/>
            <person name="Palaniappan K."/>
            <person name="Land M."/>
            <person name="Hauser L."/>
            <person name="Ngatchou-Djao O.D."/>
            <person name="Rohde M."/>
            <person name="Pukall R."/>
            <person name="Spring S."/>
            <person name="Abt B."/>
            <person name="Goker M."/>
            <person name="Detter J.C."/>
            <person name="Woyke T."/>
            <person name="Bristow J."/>
            <person name="Markowitz V."/>
            <person name="Hugenholtz P."/>
            <person name="Eisen J.A."/>
            <person name="Kyrpides N.C."/>
            <person name="Klenk H.P."/>
            <person name="Lapidus A."/>
        </authorList>
    </citation>
    <scope>NUCLEOTIDE SEQUENCE [LARGE SCALE GENOMIC DNA]</scope>
    <source>
        <strain evidence="3">DSM 15567 / CIP 107919 / 50-1 BON</strain>
    </source>
</reference>
<dbReference type="EMBL" id="CP002360">
    <property type="protein sequence ID" value="AEE96301.1"/>
    <property type="molecule type" value="Genomic_DNA"/>
</dbReference>
<evidence type="ECO:0000313" key="2">
    <source>
        <dbReference type="EMBL" id="AEE96301.1"/>
    </source>
</evidence>
<evidence type="ECO:0000256" key="1">
    <source>
        <dbReference type="SAM" id="Coils"/>
    </source>
</evidence>
<dbReference type="Gene3D" id="2.120.10.70">
    <property type="entry name" value="Fucose-specific lectin"/>
    <property type="match status" value="1"/>
</dbReference>
<dbReference type="Proteomes" id="UP000008457">
    <property type="component" value="Chromosome"/>
</dbReference>
<dbReference type="eggNOG" id="COG5244">
    <property type="taxonomic scope" value="Bacteria"/>
</dbReference>
<feature type="coiled-coil region" evidence="1">
    <location>
        <begin position="393"/>
        <end position="434"/>
    </location>
</feature>
<gene>
    <name evidence="2" type="ordered locus">Mahau_1103</name>
</gene>
<name>F4A368_MAHA5</name>
<proteinExistence type="predicted"/>
<keyword evidence="3" id="KW-1185">Reference proteome</keyword>
<sequence length="444" mass="51503">MEFTGKRYFIVDTDKGKMQIYLDDRKLMCQNSSSQDMVAENIKDFDIACEPDGTIRLLCCSFDGHMLLYKYDWHSWSGKVIYDYSKDDAGISQINILAYKSEIHLVYLLSENKRSQAVFHHHWNGREWTNAVIATPEGMAIENIYMLYDDSNNPHIIMIGQRSQSYCILHTYLDGVRWKSVETLYSTRKHIDDVSICATHDIMHMIWHQYGDQNHEVMYGKITGNQWQKPTMLAECQSKVNGTAISVDNEEIIAQWMADENLHQCTSSDGIAWQEDELICAKDDIIKCKYIKEKGVLRCNKVDAFTIRGEWCIIRGKRRRSDAMQQDDAQTLVQQMALLVDLYTDIKGILLQMNADSYAGRIASLRDAQARQKQVGLDINQLRQINEDIMKSSMHLQERNQLLERTNQTLEQKVAEYERLLDSLKAENIALKKQILEQMKLKQA</sequence>
<dbReference type="AlphaFoldDB" id="F4A368"/>
<dbReference type="STRING" id="697281.Mahau_1103"/>
<dbReference type="KEGG" id="mas:Mahau_1103"/>